<dbReference type="SUPFAM" id="SSF57850">
    <property type="entry name" value="RING/U-box"/>
    <property type="match status" value="1"/>
</dbReference>
<dbReference type="SMART" id="SM00744">
    <property type="entry name" value="RINGv"/>
    <property type="match status" value="1"/>
</dbReference>
<proteinExistence type="predicted"/>
<dbReference type="PROSITE" id="PS51292">
    <property type="entry name" value="ZF_RING_CH"/>
    <property type="match status" value="1"/>
</dbReference>
<gene>
    <name evidence="6" type="ORF">A3770_03p21210</name>
</gene>
<evidence type="ECO:0000256" key="1">
    <source>
        <dbReference type="ARBA" id="ARBA00022723"/>
    </source>
</evidence>
<feature type="compositionally biased region" description="Basic residues" evidence="4">
    <location>
        <begin position="40"/>
        <end position="52"/>
    </location>
</feature>
<dbReference type="GO" id="GO:0008270">
    <property type="term" value="F:zinc ion binding"/>
    <property type="evidence" value="ECO:0007669"/>
    <property type="project" value="UniProtKB-KW"/>
</dbReference>
<feature type="domain" description="RING-CH-type" evidence="5">
    <location>
        <begin position="82"/>
        <end position="148"/>
    </location>
</feature>
<dbReference type="OrthoDB" id="435038at2759"/>
<dbReference type="EMBL" id="CP031036">
    <property type="protein sequence ID" value="QDZ19603.1"/>
    <property type="molecule type" value="Genomic_DNA"/>
</dbReference>
<dbReference type="AlphaFoldDB" id="A0A5B8MGP7"/>
<evidence type="ECO:0000256" key="4">
    <source>
        <dbReference type="SAM" id="MobiDB-lite"/>
    </source>
</evidence>
<evidence type="ECO:0000256" key="2">
    <source>
        <dbReference type="ARBA" id="ARBA00022771"/>
    </source>
</evidence>
<dbReference type="Gene3D" id="3.30.40.10">
    <property type="entry name" value="Zinc/RING finger domain, C3HC4 (zinc finger)"/>
    <property type="match status" value="1"/>
</dbReference>
<evidence type="ECO:0000256" key="3">
    <source>
        <dbReference type="ARBA" id="ARBA00022833"/>
    </source>
</evidence>
<name>A0A5B8MGP7_9CHLO</name>
<dbReference type="InterPro" id="IPR011016">
    <property type="entry name" value="Znf_RING-CH"/>
</dbReference>
<dbReference type="Proteomes" id="UP000316726">
    <property type="component" value="Chromosome 3"/>
</dbReference>
<dbReference type="STRING" id="1764295.A0A5B8MGP7"/>
<accession>A0A5B8MGP7</accession>
<dbReference type="PANTHER" id="PTHR46158:SF1">
    <property type="entry name" value="RING_U-BOX SUPERFAMILY PROTEIN"/>
    <property type="match status" value="1"/>
</dbReference>
<keyword evidence="7" id="KW-1185">Reference proteome</keyword>
<dbReference type="Pfam" id="PF12906">
    <property type="entry name" value="RINGv"/>
    <property type="match status" value="1"/>
</dbReference>
<evidence type="ECO:0000313" key="7">
    <source>
        <dbReference type="Proteomes" id="UP000316726"/>
    </source>
</evidence>
<feature type="region of interest" description="Disordered" evidence="4">
    <location>
        <begin position="1"/>
        <end position="55"/>
    </location>
</feature>
<dbReference type="PANTHER" id="PTHR46158">
    <property type="entry name" value="OS02G0165000 PROTEIN"/>
    <property type="match status" value="1"/>
</dbReference>
<protein>
    <recommendedName>
        <fullName evidence="5">RING-CH-type domain-containing protein</fullName>
    </recommendedName>
</protein>
<evidence type="ECO:0000313" key="6">
    <source>
        <dbReference type="EMBL" id="QDZ19603.1"/>
    </source>
</evidence>
<sequence>MASRRRREEGEGDEGEALYAGPDSSGMAGEGDVEVNGGGARHKGGGGGKGKRGGVVEGEKENLVGLFRALSRKLSSSVGARDKEDDAMKCLICLEPLTEEDFASGEAITLQCQCKGDIALRHKACAVKWASVKGSLECDICKATIRNLPDLEEMPVPDLHEPLTPQVYLSDEQVPPALDLSFDFLRITWMATILCVVFVDLDLQSSLTIGSLCGLCYVLVVKLVQACSRRYDEGAESVEVVERTASNHSVV</sequence>
<evidence type="ECO:0000259" key="5">
    <source>
        <dbReference type="PROSITE" id="PS51292"/>
    </source>
</evidence>
<organism evidence="6 7">
    <name type="scientific">Chloropicon primus</name>
    <dbReference type="NCBI Taxonomy" id="1764295"/>
    <lineage>
        <taxon>Eukaryota</taxon>
        <taxon>Viridiplantae</taxon>
        <taxon>Chlorophyta</taxon>
        <taxon>Chloropicophyceae</taxon>
        <taxon>Chloropicales</taxon>
        <taxon>Chloropicaceae</taxon>
        <taxon>Chloropicon</taxon>
    </lineage>
</organism>
<dbReference type="InterPro" id="IPR013083">
    <property type="entry name" value="Znf_RING/FYVE/PHD"/>
</dbReference>
<keyword evidence="3" id="KW-0862">Zinc</keyword>
<keyword evidence="2" id="KW-0863">Zinc-finger</keyword>
<keyword evidence="1" id="KW-0479">Metal-binding</keyword>
<reference evidence="6 7" key="1">
    <citation type="submission" date="2018-07" db="EMBL/GenBank/DDBJ databases">
        <title>The complete nuclear genome of the prasinophyte Chloropicon primus (CCMP1205).</title>
        <authorList>
            <person name="Pombert J.-F."/>
            <person name="Otis C."/>
            <person name="Turmel M."/>
            <person name="Lemieux C."/>
        </authorList>
    </citation>
    <scope>NUCLEOTIDE SEQUENCE [LARGE SCALE GENOMIC DNA]</scope>
    <source>
        <strain evidence="6 7">CCMP1205</strain>
    </source>
</reference>